<keyword evidence="2" id="KW-1185">Reference proteome</keyword>
<protein>
    <submittedName>
        <fullName evidence="1">DNA alkylation repair enzyme</fullName>
    </submittedName>
</protein>
<evidence type="ECO:0000313" key="1">
    <source>
        <dbReference type="EMBL" id="CTQ44530.1"/>
    </source>
</evidence>
<sequence>MEPFKNNISPDLVRCIGSHVAQHHADFDRLGFEADILAELEDLELKQRAGLIARHLDRHLPRDLSSRFAILQAMLHPMTEIAFDRGSDERGIRGWGMMPLGMVVAASGLDDFEASFALLKEMTKRATAEFDVRPFLARDQDQALAIMAPWVKDESVHVRRLVSEGTRPRLPWGMRLQALVADPTPTLPLLEALKDDPEDYVRRSVANHLNDIAKDHPELVADIAKRWLKGADRNREKLVRHACRSLIKQGHTATLEAFGLNPPEIRVEGPQVLTAEVAYGDTVGFNIELVSTSSKTQDLVIDYLIHFKKANGTLAPKVFKWTKLTLAPGERLTLSRSHAIRPITTRVYYGGTQAVSLRINGKDFGFCEFELVMPTAMN</sequence>
<organism evidence="1 2">
    <name type="scientific">Roseibium aggregatum</name>
    <dbReference type="NCBI Taxonomy" id="187304"/>
    <lineage>
        <taxon>Bacteria</taxon>
        <taxon>Pseudomonadati</taxon>
        <taxon>Pseudomonadota</taxon>
        <taxon>Alphaproteobacteria</taxon>
        <taxon>Hyphomicrobiales</taxon>
        <taxon>Stappiaceae</taxon>
        <taxon>Roseibium</taxon>
    </lineage>
</organism>
<evidence type="ECO:0000313" key="2">
    <source>
        <dbReference type="Proteomes" id="UP000048926"/>
    </source>
</evidence>
<dbReference type="InterPro" id="IPR016024">
    <property type="entry name" value="ARM-type_fold"/>
</dbReference>
<gene>
    <name evidence="1" type="ORF">LAL4801_02974</name>
</gene>
<accession>A0A0M6Y6U4</accession>
<dbReference type="OrthoDB" id="9797162at2"/>
<dbReference type="AlphaFoldDB" id="A0A0M6Y6U4"/>
<dbReference type="Proteomes" id="UP000048926">
    <property type="component" value="Unassembled WGS sequence"/>
</dbReference>
<name>A0A0M6Y6U4_9HYPH</name>
<reference evidence="2" key="1">
    <citation type="submission" date="2015-07" db="EMBL/GenBank/DDBJ databases">
        <authorList>
            <person name="Rodrigo-Torres Lidia"/>
            <person name="Arahal R.David."/>
        </authorList>
    </citation>
    <scope>NUCLEOTIDE SEQUENCE [LARGE SCALE GENOMIC DNA]</scope>
    <source>
        <strain evidence="2">CECT 4801</strain>
    </source>
</reference>
<dbReference type="STRING" id="187304.B0E33_08410"/>
<dbReference type="EMBL" id="CXST01000002">
    <property type="protein sequence ID" value="CTQ44530.1"/>
    <property type="molecule type" value="Genomic_DNA"/>
</dbReference>
<dbReference type="InterPro" id="IPR014825">
    <property type="entry name" value="DNA_alkylation"/>
</dbReference>
<dbReference type="Pfam" id="PF08713">
    <property type="entry name" value="DNA_alkylation"/>
    <property type="match status" value="1"/>
</dbReference>
<proteinExistence type="predicted"/>
<dbReference type="Gene3D" id="1.25.40.290">
    <property type="entry name" value="ARM repeat domains"/>
    <property type="match status" value="1"/>
</dbReference>
<dbReference type="RefSeq" id="WP_055657336.1">
    <property type="nucleotide sequence ID" value="NZ_CXST01000002.1"/>
</dbReference>
<dbReference type="SUPFAM" id="SSF48371">
    <property type="entry name" value="ARM repeat"/>
    <property type="match status" value="1"/>
</dbReference>